<evidence type="ECO:0000313" key="6">
    <source>
        <dbReference type="Proteomes" id="UP001149163"/>
    </source>
</evidence>
<dbReference type="Gene3D" id="1.25.40.20">
    <property type="entry name" value="Ankyrin repeat-containing domain"/>
    <property type="match status" value="4"/>
</dbReference>
<dbReference type="PANTHER" id="PTHR24198:SF165">
    <property type="entry name" value="ANKYRIN REPEAT-CONTAINING PROTEIN-RELATED"/>
    <property type="match status" value="1"/>
</dbReference>
<dbReference type="RefSeq" id="XP_056541339.1">
    <property type="nucleotide sequence ID" value="XM_056688910.1"/>
</dbReference>
<feature type="region of interest" description="Disordered" evidence="4">
    <location>
        <begin position="1704"/>
        <end position="1728"/>
    </location>
</feature>
<feature type="repeat" description="ANK" evidence="3">
    <location>
        <begin position="1443"/>
        <end position="1475"/>
    </location>
</feature>
<dbReference type="PROSITE" id="PS50088">
    <property type="entry name" value="ANK_REPEAT"/>
    <property type="match status" value="4"/>
</dbReference>
<dbReference type="SMART" id="SM00248">
    <property type="entry name" value="ANK"/>
    <property type="match status" value="14"/>
</dbReference>
<evidence type="ECO:0000256" key="1">
    <source>
        <dbReference type="ARBA" id="ARBA00022737"/>
    </source>
</evidence>
<evidence type="ECO:0008006" key="7">
    <source>
        <dbReference type="Google" id="ProtNLM"/>
    </source>
</evidence>
<dbReference type="Pfam" id="PF00023">
    <property type="entry name" value="Ank"/>
    <property type="match status" value="1"/>
</dbReference>
<evidence type="ECO:0000256" key="3">
    <source>
        <dbReference type="PROSITE-ProRule" id="PRU00023"/>
    </source>
</evidence>
<reference evidence="5" key="1">
    <citation type="submission" date="2022-11" db="EMBL/GenBank/DDBJ databases">
        <authorList>
            <person name="Petersen C."/>
        </authorList>
    </citation>
    <scope>NUCLEOTIDE SEQUENCE</scope>
    <source>
        <strain evidence="5">IBT 26290</strain>
    </source>
</reference>
<reference evidence="5" key="2">
    <citation type="journal article" date="2023" name="IMA Fungus">
        <title>Comparative genomic study of the Penicillium genus elucidates a diverse pangenome and 15 lateral gene transfer events.</title>
        <authorList>
            <person name="Petersen C."/>
            <person name="Sorensen T."/>
            <person name="Nielsen M.R."/>
            <person name="Sondergaard T.E."/>
            <person name="Sorensen J.L."/>
            <person name="Fitzpatrick D.A."/>
            <person name="Frisvad J.C."/>
            <person name="Nielsen K.L."/>
        </authorList>
    </citation>
    <scope>NUCLEOTIDE SEQUENCE</scope>
    <source>
        <strain evidence="5">IBT 26290</strain>
    </source>
</reference>
<feature type="region of interest" description="Disordered" evidence="4">
    <location>
        <begin position="598"/>
        <end position="653"/>
    </location>
</feature>
<organism evidence="5 6">
    <name type="scientific">Penicillium canariense</name>
    <dbReference type="NCBI Taxonomy" id="189055"/>
    <lineage>
        <taxon>Eukaryota</taxon>
        <taxon>Fungi</taxon>
        <taxon>Dikarya</taxon>
        <taxon>Ascomycota</taxon>
        <taxon>Pezizomycotina</taxon>
        <taxon>Eurotiomycetes</taxon>
        <taxon>Eurotiomycetidae</taxon>
        <taxon>Eurotiales</taxon>
        <taxon>Aspergillaceae</taxon>
        <taxon>Penicillium</taxon>
    </lineage>
</organism>
<feature type="compositionally biased region" description="Acidic residues" evidence="4">
    <location>
        <begin position="612"/>
        <end position="627"/>
    </location>
</feature>
<feature type="repeat" description="ANK" evidence="3">
    <location>
        <begin position="673"/>
        <end position="701"/>
    </location>
</feature>
<feature type="region of interest" description="Disordered" evidence="4">
    <location>
        <begin position="959"/>
        <end position="983"/>
    </location>
</feature>
<sequence length="1745" mass="197202">MTSPLPFVPVKHNNFVQYVQSHPEAPIGNLVKPYNDYDASARKIFAQDPSNALVKDNYANIVPLYDTTGSTDLRIRARDVASQTPEQKEKYILAIPEEKRRVDGSPAVVPTFVEFQNNFALFTEGALSELDWSNVVAAGSAVVTSLLPVPEKYRNSKRGLRQYYHEEFAPASDVDLFLYGLTEAQALEKIKDIEDKIRNTILYETTTIRTKNTITIASQYPTRHVQIVLRIYRSIAEILTGFDVDCSCVAYDGQQVYASPRAIASYITQTNQVDLTRRSPSYENRLSKYSHRGFEIFWSPLDRSKVDPTIFERNFTRTEGLARLLVLEKLPKPGDRDAYLRKRREERGRPPLSVYLRRRQGKELRGNIKDDWEDEVPEWQEEDQVSNYHTFTIPYGRRFNARKIEKILYTKDLLLNAQWNQKKDRKVYLHRHPAFFGEAEHVIGDCCGFCPRPVTNEERNLAEEESKIYISGKISFIKDNPGRQEIGSFNPITETDWTEMAYIGRTELLCQAIVSHDLESVKEFLAHENSNLDRRDCTGRTPLQLACMSSTPEIVQCLVDHGARLILRMADGKTALHLAAARGETEIVRILLKKSNENEQAEKQKPTPMEVDQAEGDDSDEEDDNSDDLSHTSDSYVKVDKDGNDKMAPTHDTIEENELDPDIYDINVVGWDNLASPLHLAILHGHVETVTELVTSFGADVLMPIKITDDYSKQPRGAILTLVLVLALPLDKAREMSQTLLKLGASPAQGDVSYFTPLHYVAQSNYSDLLDIYQKHDGPAVQRAINHMAVHGTWYGPMNTFFSPLVNALCAKNPTGATKLLDKGAKPTLDLSECLKAIKSQLPDAVRFGREDQMLEKGVKQPIIFAIENDLPLMAIDLLKRGVDPNTEFKPRPNSGETVVNFTKRCLKGLKAYLKKEPPRQLHYGVPDRVIIEQNDDCYLAGFQEGTYKMLSAKIQLKDAKERNKKAEEHEERRKLSDDKPGETEKRAAIVELIRNYELLETELSSRNAKTYEELHPDESQHSEQGRNRQFQQKEKPNLIFKIEFFKLSSSLTDVSRDGYLQLFEAAWNGDIDTIKTLTLGMWGPAQNQPPLEIARSDDLGLTCLHIAVLRAHLRIAKAILQIIRVQYKIKKPTGQQQFEMDFDSDYGSSDDEGLNIIGRTMDDQFTHERVGEVTTQVESDISPRQALLRGCPAHLFLGQEFPKEDTLRQVMMTHRHGSPNMRINTLFKFAIFKNDLSLLDWLLKAGHDCAGNDPSGTTVFTLGQDEFQLAMALGHTDCLGKIIQSTAAGLPLTKMSKESGVEAREEPQYYPGLSIRGQKRKDWADAGRPGNNNFLPGFSDAGRPPLLISAIQGKLTSTEWLLGTAPSRYYLEYVNAHLEDENIKRLSQSKLGLEASVLNWLQTRNNLVLHCAVMARPCDESEQLIQYLVNHHPECLEVRSSGGHTPLALAVSLHRLSFARILINAGANQATRDSQGSNLLHLLLYSILGNTRKDPKIISQIIELMDKNLVSTMLMQRAGEASRTPFARWLHAYSKFDVLNAPKVANGVSDVDVTSEITKLFLNLGKATNQKFLELLDGAGNTPVHDCVKKGFPQVLEPILDFRPDLLHRENATGSTPLEMAIDTWVNETTRTVPRVPIQPQRQNFQWQNAVNRAPEFFMKGWDSRSTAQLMIDVCQKRAQQSPQKRKLVSLLEANEVPKRLVVKGVSRRGNDDDENDAEDPRTQEVKDTDLDEVALWGGLAQQW</sequence>
<dbReference type="PROSITE" id="PS50297">
    <property type="entry name" value="ANK_REP_REGION"/>
    <property type="match status" value="4"/>
</dbReference>
<keyword evidence="2 3" id="KW-0040">ANK repeat</keyword>
<feature type="repeat" description="ANK" evidence="3">
    <location>
        <begin position="538"/>
        <end position="570"/>
    </location>
</feature>
<comment type="caution">
    <text evidence="5">The sequence shown here is derived from an EMBL/GenBank/DDBJ whole genome shotgun (WGS) entry which is preliminary data.</text>
</comment>
<evidence type="ECO:0000256" key="2">
    <source>
        <dbReference type="ARBA" id="ARBA00023043"/>
    </source>
</evidence>
<keyword evidence="6" id="KW-1185">Reference proteome</keyword>
<keyword evidence="1" id="KW-0677">Repeat</keyword>
<protein>
    <recommendedName>
        <fullName evidence="7">Ankyrin repeat protein</fullName>
    </recommendedName>
</protein>
<name>A0A9W9LJZ2_9EURO</name>
<dbReference type="EMBL" id="JAPQKN010000004">
    <property type="protein sequence ID" value="KAJ5159781.1"/>
    <property type="molecule type" value="Genomic_DNA"/>
</dbReference>
<dbReference type="OrthoDB" id="539213at2759"/>
<proteinExistence type="predicted"/>
<accession>A0A9W9LJZ2</accession>
<dbReference type="InterPro" id="IPR002110">
    <property type="entry name" value="Ankyrin_rpt"/>
</dbReference>
<feature type="region of interest" description="Disordered" evidence="4">
    <location>
        <begin position="1013"/>
        <end position="1032"/>
    </location>
</feature>
<evidence type="ECO:0000313" key="5">
    <source>
        <dbReference type="EMBL" id="KAJ5159781.1"/>
    </source>
</evidence>
<gene>
    <name evidence="5" type="ORF">N7482_006785</name>
</gene>
<dbReference type="Pfam" id="PF12796">
    <property type="entry name" value="Ank_2"/>
    <property type="match status" value="1"/>
</dbReference>
<dbReference type="PANTHER" id="PTHR24198">
    <property type="entry name" value="ANKYRIN REPEAT AND PROTEIN KINASE DOMAIN-CONTAINING PROTEIN"/>
    <property type="match status" value="1"/>
</dbReference>
<feature type="repeat" description="ANK" evidence="3">
    <location>
        <begin position="571"/>
        <end position="603"/>
    </location>
</feature>
<feature type="compositionally biased region" description="Basic and acidic residues" evidence="4">
    <location>
        <begin position="637"/>
        <end position="653"/>
    </location>
</feature>
<dbReference type="GeneID" id="81428086"/>
<dbReference type="Proteomes" id="UP001149163">
    <property type="component" value="Unassembled WGS sequence"/>
</dbReference>
<dbReference type="InterPro" id="IPR036770">
    <property type="entry name" value="Ankyrin_rpt-contain_sf"/>
</dbReference>
<dbReference type="SUPFAM" id="SSF48403">
    <property type="entry name" value="Ankyrin repeat"/>
    <property type="match status" value="2"/>
</dbReference>
<evidence type="ECO:0000256" key="4">
    <source>
        <dbReference type="SAM" id="MobiDB-lite"/>
    </source>
</evidence>